<gene>
    <name evidence="1" type="ORF">DFP88_101442</name>
</gene>
<sequence length="110" mass="11736">MDDRTGQGQEAAARAKEVEDARALLLSVRSTVADLLAAVAAGEAGALGALVQKQGELESALKRLFETEGKYNDWIGKQTGRGRDGDIDLAAVRHQIGCRLARLRACCREG</sequence>
<name>A0A318SV97_9RHOB</name>
<proteinExistence type="predicted"/>
<reference evidence="1 2" key="1">
    <citation type="submission" date="2018-06" db="EMBL/GenBank/DDBJ databases">
        <title>Genomic Encyclopedia of Type Strains, Phase III (KMG-III): the genomes of soil and plant-associated and newly described type strains.</title>
        <authorList>
            <person name="Whitman W."/>
        </authorList>
    </citation>
    <scope>NUCLEOTIDE SEQUENCE [LARGE SCALE GENOMIC DNA]</scope>
    <source>
        <strain evidence="1 2">CECT 9025</strain>
    </source>
</reference>
<dbReference type="EMBL" id="QJTE01000001">
    <property type="protein sequence ID" value="PYE85770.1"/>
    <property type="molecule type" value="Genomic_DNA"/>
</dbReference>
<dbReference type="AlphaFoldDB" id="A0A318SV97"/>
<keyword evidence="2" id="KW-1185">Reference proteome</keyword>
<organism evidence="1 2">
    <name type="scientific">Pseudoroseicyclus aestuarii</name>
    <dbReference type="NCBI Taxonomy" id="1795041"/>
    <lineage>
        <taxon>Bacteria</taxon>
        <taxon>Pseudomonadati</taxon>
        <taxon>Pseudomonadota</taxon>
        <taxon>Alphaproteobacteria</taxon>
        <taxon>Rhodobacterales</taxon>
        <taxon>Paracoccaceae</taxon>
        <taxon>Pseudoroseicyclus</taxon>
    </lineage>
</organism>
<evidence type="ECO:0000313" key="1">
    <source>
        <dbReference type="EMBL" id="PYE85770.1"/>
    </source>
</evidence>
<evidence type="ECO:0000313" key="2">
    <source>
        <dbReference type="Proteomes" id="UP000248311"/>
    </source>
</evidence>
<comment type="caution">
    <text evidence="1">The sequence shown here is derived from an EMBL/GenBank/DDBJ whole genome shotgun (WGS) entry which is preliminary data.</text>
</comment>
<accession>A0A318SV97</accession>
<protein>
    <submittedName>
        <fullName evidence="1">Uncharacterized protein</fullName>
    </submittedName>
</protein>
<dbReference type="RefSeq" id="WP_146227395.1">
    <property type="nucleotide sequence ID" value="NZ_QJTE01000001.1"/>
</dbReference>
<dbReference type="OrthoDB" id="7873197at2"/>
<dbReference type="Proteomes" id="UP000248311">
    <property type="component" value="Unassembled WGS sequence"/>
</dbReference>